<reference evidence="1" key="1">
    <citation type="submission" date="2009-07" db="EMBL/GenBank/DDBJ databases">
        <authorList>
            <person name="Weinstock G."/>
            <person name="Sodergren E."/>
            <person name="Clifton S."/>
            <person name="Fulton L."/>
            <person name="Fulton B."/>
            <person name="Courtney L."/>
            <person name="Fronick C."/>
            <person name="Harrison M."/>
            <person name="Strong C."/>
            <person name="Farmer C."/>
            <person name="Delahaunty K."/>
            <person name="Markovic C."/>
            <person name="Hall O."/>
            <person name="Minx P."/>
            <person name="Tomlinson C."/>
            <person name="Mitreva M."/>
            <person name="Nelson J."/>
            <person name="Hou S."/>
            <person name="Wollam A."/>
            <person name="Pepin K.H."/>
            <person name="Johnson M."/>
            <person name="Bhonagiri V."/>
            <person name="Nash W.E."/>
            <person name="Warren W."/>
            <person name="Chinwalla A."/>
            <person name="Mardis E.R."/>
            <person name="Wilson R.K."/>
        </authorList>
    </citation>
    <scope>NUCLEOTIDE SEQUENCE [LARGE SCALE GENOMIC DNA]</scope>
    <source>
        <strain evidence="1">DSM 14469</strain>
    </source>
</reference>
<dbReference type="Proteomes" id="UP000005561">
    <property type="component" value="Unassembled WGS sequence"/>
</dbReference>
<evidence type="ECO:0000313" key="2">
    <source>
        <dbReference type="Proteomes" id="UP000005561"/>
    </source>
</evidence>
<sequence>MTAAPYAGFLHQKRLQASLRVLCRNPAHGFELYKNIQPKSIKHSL</sequence>
<evidence type="ECO:0000313" key="1">
    <source>
        <dbReference type="EMBL" id="EET59793.1"/>
    </source>
</evidence>
<dbReference type="AlphaFoldDB" id="C6LHQ3"/>
<proteinExistence type="predicted"/>
<accession>C6LHQ3</accession>
<dbReference type="EMBL" id="ACCL02000015">
    <property type="protein sequence ID" value="EET59793.1"/>
    <property type="molecule type" value="Genomic_DNA"/>
</dbReference>
<keyword evidence="2" id="KW-1185">Reference proteome</keyword>
<name>C6LHQ3_9FIRM</name>
<protein>
    <submittedName>
        <fullName evidence="1">Uncharacterized protein</fullName>
    </submittedName>
</protein>
<comment type="caution">
    <text evidence="1">The sequence shown here is derived from an EMBL/GenBank/DDBJ whole genome shotgun (WGS) entry which is preliminary data.</text>
</comment>
<organism evidence="1 2">
    <name type="scientific">Marvinbryantia formatexigens DSM 14469</name>
    <dbReference type="NCBI Taxonomy" id="478749"/>
    <lineage>
        <taxon>Bacteria</taxon>
        <taxon>Bacillati</taxon>
        <taxon>Bacillota</taxon>
        <taxon>Clostridia</taxon>
        <taxon>Lachnospirales</taxon>
        <taxon>Lachnospiraceae</taxon>
        <taxon>Marvinbryantia</taxon>
    </lineage>
</organism>
<gene>
    <name evidence="1" type="ORF">BRYFOR_08167</name>
</gene>